<protein>
    <submittedName>
        <fullName evidence="4">GNAT family N-acetyltransferase</fullName>
    </submittedName>
</protein>
<reference evidence="4" key="1">
    <citation type="submission" date="2023-07" db="EMBL/GenBank/DDBJ databases">
        <title>Ureibacillus sp. isolated from freshwater well.</title>
        <authorList>
            <person name="Kirdat K."/>
            <person name="Bhatt A."/>
            <person name="Teware R."/>
            <person name="Bhavsar Y."/>
            <person name="Yadav A."/>
        </authorList>
    </citation>
    <scope>NUCLEOTIDE SEQUENCE</scope>
    <source>
        <strain evidence="4">BA0131</strain>
    </source>
</reference>
<evidence type="ECO:0000313" key="5">
    <source>
        <dbReference type="Proteomes" id="UP001172743"/>
    </source>
</evidence>
<evidence type="ECO:0000256" key="2">
    <source>
        <dbReference type="ARBA" id="ARBA00023315"/>
    </source>
</evidence>
<name>A0ABT8GQ64_9BACL</name>
<dbReference type="PROSITE" id="PS51186">
    <property type="entry name" value="GNAT"/>
    <property type="match status" value="1"/>
</dbReference>
<proteinExistence type="predicted"/>
<comment type="caution">
    <text evidence="4">The sequence shown here is derived from an EMBL/GenBank/DDBJ whole genome shotgun (WGS) entry which is preliminary data.</text>
</comment>
<sequence length="170" mass="19016">MLNPVKIEQLLSVEGHIEELSELLVGVVEDGASIGFLPPLLISEAKAYWENAVNPDVILFAAKIDNRIVGSIQLHLSSKQNGTHRAEIAKLMTNTNYRRMGIGRQLMKEAEERAKQEGRTLIVLDTREGDPSNLLYSSLGYREAGKIPYYAKSANDELHATVFYYKVLID</sequence>
<keyword evidence="2" id="KW-0012">Acyltransferase</keyword>
<evidence type="ECO:0000259" key="3">
    <source>
        <dbReference type="PROSITE" id="PS51186"/>
    </source>
</evidence>
<dbReference type="InterPro" id="IPR016181">
    <property type="entry name" value="Acyl_CoA_acyltransferase"/>
</dbReference>
<dbReference type="InterPro" id="IPR000182">
    <property type="entry name" value="GNAT_dom"/>
</dbReference>
<dbReference type="Proteomes" id="UP001172743">
    <property type="component" value="Unassembled WGS sequence"/>
</dbReference>
<dbReference type="EMBL" id="JAUHTQ010000005">
    <property type="protein sequence ID" value="MDN4493566.1"/>
    <property type="molecule type" value="Genomic_DNA"/>
</dbReference>
<accession>A0ABT8GQ64</accession>
<dbReference type="Pfam" id="PF00583">
    <property type="entry name" value="Acetyltransf_1"/>
    <property type="match status" value="1"/>
</dbReference>
<dbReference type="Gene3D" id="3.40.630.30">
    <property type="match status" value="1"/>
</dbReference>
<keyword evidence="5" id="KW-1185">Reference proteome</keyword>
<dbReference type="CDD" id="cd04301">
    <property type="entry name" value="NAT_SF"/>
    <property type="match status" value="1"/>
</dbReference>
<feature type="domain" description="N-acetyltransferase" evidence="3">
    <location>
        <begin position="15"/>
        <end position="170"/>
    </location>
</feature>
<dbReference type="PANTHER" id="PTHR43877">
    <property type="entry name" value="AMINOALKYLPHOSPHONATE N-ACETYLTRANSFERASE-RELATED-RELATED"/>
    <property type="match status" value="1"/>
</dbReference>
<gene>
    <name evidence="4" type="ORF">QYB95_08460</name>
</gene>
<keyword evidence="1" id="KW-0808">Transferase</keyword>
<organism evidence="4 5">
    <name type="scientific">Ureibacillus aquaedulcis</name>
    <dbReference type="NCBI Taxonomy" id="3058421"/>
    <lineage>
        <taxon>Bacteria</taxon>
        <taxon>Bacillati</taxon>
        <taxon>Bacillota</taxon>
        <taxon>Bacilli</taxon>
        <taxon>Bacillales</taxon>
        <taxon>Caryophanaceae</taxon>
        <taxon>Ureibacillus</taxon>
    </lineage>
</organism>
<evidence type="ECO:0000256" key="1">
    <source>
        <dbReference type="ARBA" id="ARBA00022679"/>
    </source>
</evidence>
<dbReference type="SUPFAM" id="SSF55729">
    <property type="entry name" value="Acyl-CoA N-acyltransferases (Nat)"/>
    <property type="match status" value="1"/>
</dbReference>
<dbReference type="InterPro" id="IPR050832">
    <property type="entry name" value="Bact_Acetyltransf"/>
</dbReference>
<evidence type="ECO:0000313" key="4">
    <source>
        <dbReference type="EMBL" id="MDN4493566.1"/>
    </source>
</evidence>